<reference evidence="8 9" key="2">
    <citation type="journal article" date="2018" name="Hortic Res">
        <title>Improved Brassica rapa reference genome by single-molecule sequencing and chromosome conformation capture technologies.</title>
        <authorList>
            <person name="Zhang L."/>
            <person name="Cai X."/>
            <person name="Wu J."/>
            <person name="Liu M."/>
            <person name="Grob S."/>
            <person name="Cheng F."/>
            <person name="Liang J."/>
            <person name="Cai C."/>
            <person name="Liu Z."/>
            <person name="Liu B."/>
            <person name="Wang F."/>
            <person name="Li S."/>
            <person name="Liu F."/>
            <person name="Li X."/>
            <person name="Cheng L."/>
            <person name="Yang W."/>
            <person name="Li M.H."/>
            <person name="Grossniklaus U."/>
            <person name="Zheng H."/>
            <person name="Wang X."/>
        </authorList>
    </citation>
    <scope>NUCLEOTIDE SEQUENCE [LARGE SCALE GENOMIC DNA]</scope>
    <source>
        <strain evidence="8 9">cv. Chiifu-401-42</strain>
    </source>
</reference>
<evidence type="ECO:0000256" key="3">
    <source>
        <dbReference type="ARBA" id="ARBA00022692"/>
    </source>
</evidence>
<proteinExistence type="inferred from homology"/>
<evidence type="ECO:0000313" key="8">
    <source>
        <dbReference type="EnsemblPlants" id="Bra023842.1-P"/>
    </source>
</evidence>
<dbReference type="PANTHER" id="PTHR31568">
    <property type="entry name" value="RCG49325, ISOFORM CRA_A"/>
    <property type="match status" value="1"/>
</dbReference>
<dbReference type="GO" id="GO:0005886">
    <property type="term" value="C:plasma membrane"/>
    <property type="evidence" value="ECO:0000318"/>
    <property type="project" value="GO_Central"/>
</dbReference>
<evidence type="ECO:0000313" key="9">
    <source>
        <dbReference type="Proteomes" id="UP000011750"/>
    </source>
</evidence>
<reference evidence="8" key="3">
    <citation type="submission" date="2023-03" db="UniProtKB">
        <authorList>
            <consortium name="EnsemblPlants"/>
        </authorList>
    </citation>
    <scope>IDENTIFICATION</scope>
    <source>
        <strain evidence="8">cv. Chiifu-401-42</strain>
    </source>
</reference>
<dbReference type="HOGENOM" id="CLU_1534691_0_0_1"/>
<evidence type="ECO:0000256" key="1">
    <source>
        <dbReference type="ARBA" id="ARBA00004167"/>
    </source>
</evidence>
<evidence type="ECO:0000256" key="5">
    <source>
        <dbReference type="ARBA" id="ARBA00023136"/>
    </source>
</evidence>
<dbReference type="PANTHER" id="PTHR31568:SF122">
    <property type="entry name" value="PROTEIN CYSTEINE-RICH TRANSMEMBRANE MODULE 9"/>
    <property type="match status" value="1"/>
</dbReference>
<dbReference type="InterPro" id="IPR044850">
    <property type="entry name" value="WIH1-like"/>
</dbReference>
<keyword evidence="4" id="KW-1133">Transmembrane helix</keyword>
<dbReference type="Gramene" id="Bra023842.1">
    <property type="protein sequence ID" value="Bra023842.1-P"/>
    <property type="gene ID" value="Bra023842"/>
</dbReference>
<keyword evidence="3" id="KW-0812">Transmembrane</keyword>
<keyword evidence="5" id="KW-0472">Membrane</keyword>
<reference evidence="8 9" key="1">
    <citation type="journal article" date="2011" name="Nat. Genet.">
        <title>The genome of the mesopolyploid crop species Brassica rapa.</title>
        <authorList>
            <consortium name="Brassica rapa Genome Sequencing Project Consortium"/>
            <person name="Wang X."/>
            <person name="Wang H."/>
            <person name="Wang J."/>
            <person name="Sun R."/>
            <person name="Wu J."/>
            <person name="Liu S."/>
            <person name="Bai Y."/>
            <person name="Mun J.H."/>
            <person name="Bancroft I."/>
            <person name="Cheng F."/>
            <person name="Huang S."/>
            <person name="Li X."/>
            <person name="Hua W."/>
            <person name="Wang J."/>
            <person name="Wang X."/>
            <person name="Freeling M."/>
            <person name="Pires J.C."/>
            <person name="Paterson A.H."/>
            <person name="Chalhoub B."/>
            <person name="Wang B."/>
            <person name="Hayward A."/>
            <person name="Sharpe A.G."/>
            <person name="Park B.S."/>
            <person name="Weisshaar B."/>
            <person name="Liu B."/>
            <person name="Li B."/>
            <person name="Liu B."/>
            <person name="Tong C."/>
            <person name="Song C."/>
            <person name="Duran C."/>
            <person name="Peng C."/>
            <person name="Geng C."/>
            <person name="Koh C."/>
            <person name="Lin C."/>
            <person name="Edwards D."/>
            <person name="Mu D."/>
            <person name="Shen D."/>
            <person name="Soumpourou E."/>
            <person name="Li F."/>
            <person name="Fraser F."/>
            <person name="Conant G."/>
            <person name="Lassalle G."/>
            <person name="King G.J."/>
            <person name="Bonnema G."/>
            <person name="Tang H."/>
            <person name="Wang H."/>
            <person name="Belcram H."/>
            <person name="Zhou H."/>
            <person name="Hirakawa H."/>
            <person name="Abe H."/>
            <person name="Guo H."/>
            <person name="Wang H."/>
            <person name="Jin H."/>
            <person name="Parkin I.A."/>
            <person name="Batley J."/>
            <person name="Kim J.S."/>
            <person name="Just J."/>
            <person name="Li J."/>
            <person name="Xu J."/>
            <person name="Deng J."/>
            <person name="Kim J.A."/>
            <person name="Li J."/>
            <person name="Yu J."/>
            <person name="Meng J."/>
            <person name="Wang J."/>
            <person name="Min J."/>
            <person name="Poulain J."/>
            <person name="Wang J."/>
            <person name="Hatakeyama K."/>
            <person name="Wu K."/>
            <person name="Wang L."/>
            <person name="Fang L."/>
            <person name="Trick M."/>
            <person name="Links M.G."/>
            <person name="Zhao M."/>
            <person name="Jin M."/>
            <person name="Ramchiary N."/>
            <person name="Drou N."/>
            <person name="Berkman P.J."/>
            <person name="Cai Q."/>
            <person name="Huang Q."/>
            <person name="Li R."/>
            <person name="Tabata S."/>
            <person name="Cheng S."/>
            <person name="Zhang S."/>
            <person name="Zhang S."/>
            <person name="Huang S."/>
            <person name="Sato S."/>
            <person name="Sun S."/>
            <person name="Kwon S.J."/>
            <person name="Choi S.R."/>
            <person name="Lee T.H."/>
            <person name="Fan W."/>
            <person name="Zhao X."/>
            <person name="Tan X."/>
            <person name="Xu X."/>
            <person name="Wang Y."/>
            <person name="Qiu Y."/>
            <person name="Yin Y."/>
            <person name="Li Y."/>
            <person name="Du Y."/>
            <person name="Liao Y."/>
            <person name="Lim Y."/>
            <person name="Narusaka Y."/>
            <person name="Wang Y."/>
            <person name="Wang Z."/>
            <person name="Li Z."/>
            <person name="Wang Z."/>
            <person name="Xiong Z."/>
            <person name="Zhang Z."/>
        </authorList>
    </citation>
    <scope>NUCLEOTIDE SEQUENCE [LARGE SCALE GENOMIC DNA]</scope>
    <source>
        <strain evidence="8 9">cv. Chiifu-401-42</strain>
    </source>
</reference>
<dbReference type="Pfam" id="PF12734">
    <property type="entry name" value="CYSTM"/>
    <property type="match status" value="1"/>
</dbReference>
<protein>
    <recommendedName>
        <fullName evidence="7">Cysteine-rich transmembrane domain-containing protein</fullName>
    </recommendedName>
</protein>
<evidence type="ECO:0000256" key="2">
    <source>
        <dbReference type="ARBA" id="ARBA00009444"/>
    </source>
</evidence>
<comment type="subcellular location">
    <subcellularLocation>
        <location evidence="1">Membrane</location>
        <topology evidence="1">Single-pass membrane protein</topology>
    </subcellularLocation>
</comment>
<evidence type="ECO:0000259" key="7">
    <source>
        <dbReference type="Pfam" id="PF12734"/>
    </source>
</evidence>
<name>M4E4Y8_BRACM</name>
<evidence type="ECO:0000256" key="4">
    <source>
        <dbReference type="ARBA" id="ARBA00022989"/>
    </source>
</evidence>
<dbReference type="InParanoid" id="M4E4Y8"/>
<dbReference type="EnsemblPlants" id="Bra023842.1">
    <property type="protein sequence ID" value="Bra023842.1-P"/>
    <property type="gene ID" value="Bra023842"/>
</dbReference>
<dbReference type="AlphaFoldDB" id="M4E4Y8"/>
<organism evidence="8 9">
    <name type="scientific">Brassica campestris</name>
    <name type="common">Field mustard</name>
    <dbReference type="NCBI Taxonomy" id="3711"/>
    <lineage>
        <taxon>Eukaryota</taxon>
        <taxon>Viridiplantae</taxon>
        <taxon>Streptophyta</taxon>
        <taxon>Embryophyta</taxon>
        <taxon>Tracheophyta</taxon>
        <taxon>Spermatophyta</taxon>
        <taxon>Magnoliopsida</taxon>
        <taxon>eudicotyledons</taxon>
        <taxon>Gunneridae</taxon>
        <taxon>Pentapetalae</taxon>
        <taxon>rosids</taxon>
        <taxon>malvids</taxon>
        <taxon>Brassicales</taxon>
        <taxon>Brassicaceae</taxon>
        <taxon>Brassiceae</taxon>
        <taxon>Brassica</taxon>
    </lineage>
</organism>
<evidence type="ECO:0000256" key="6">
    <source>
        <dbReference type="SAM" id="MobiDB-lite"/>
    </source>
</evidence>
<feature type="domain" description="Cysteine-rich transmembrane" evidence="7">
    <location>
        <begin position="132"/>
        <end position="175"/>
    </location>
</feature>
<comment type="similarity">
    <text evidence="2">Belongs to the CYSTM1 family.</text>
</comment>
<dbReference type="OMA" id="TSYGECE"/>
<sequence>MGQAAEQARSKRQRANGPSDGQIKMDSHGTSYGECEERDSIDCCSSSSHMGADRLSDMIHTPLNSFTPDSLHRVFSDYNPLLIRIHIPICVDPCRKDLCSGDHLHLCKRHHLPSPPYVLLTTGPYTSPPPIGYPTRDAMLSDPPPPAVETKSKGDGFWKGCCAAICCCCVLDACF</sequence>
<keyword evidence="9" id="KW-1185">Reference proteome</keyword>
<dbReference type="eggNOG" id="ENOG502S924">
    <property type="taxonomic scope" value="Eukaryota"/>
</dbReference>
<feature type="region of interest" description="Disordered" evidence="6">
    <location>
        <begin position="1"/>
        <end position="34"/>
    </location>
</feature>
<accession>M4E4Y8</accession>
<dbReference type="Proteomes" id="UP000011750">
    <property type="component" value="Chromosome A01"/>
</dbReference>
<dbReference type="InterPro" id="IPR028144">
    <property type="entry name" value="CYSTM_dom"/>
</dbReference>